<dbReference type="Pfam" id="PF03704">
    <property type="entry name" value="BTAD"/>
    <property type="match status" value="1"/>
</dbReference>
<dbReference type="Gene3D" id="1.25.40.10">
    <property type="entry name" value="Tetratricopeptide repeat domain"/>
    <property type="match status" value="2"/>
</dbReference>
<dbReference type="AlphaFoldDB" id="A0A124HG80"/>
<dbReference type="OrthoDB" id="499349at2"/>
<keyword evidence="1" id="KW-0902">Two-component regulatory system</keyword>
<dbReference type="SUPFAM" id="SSF46894">
    <property type="entry name" value="C-terminal effector domain of the bipartite response regulators"/>
    <property type="match status" value="1"/>
</dbReference>
<evidence type="ECO:0000256" key="1">
    <source>
        <dbReference type="ARBA" id="ARBA00023012"/>
    </source>
</evidence>
<dbReference type="InterPro" id="IPR005158">
    <property type="entry name" value="BTAD"/>
</dbReference>
<dbReference type="SUPFAM" id="SSF48452">
    <property type="entry name" value="TPR-like"/>
    <property type="match status" value="2"/>
</dbReference>
<dbReference type="Gene3D" id="3.40.50.300">
    <property type="entry name" value="P-loop containing nucleotide triphosphate hydrolases"/>
    <property type="match status" value="1"/>
</dbReference>
<dbReference type="Proteomes" id="UP000053127">
    <property type="component" value="Unassembled WGS sequence"/>
</dbReference>
<dbReference type="InterPro" id="IPR036388">
    <property type="entry name" value="WH-like_DNA-bd_sf"/>
</dbReference>
<evidence type="ECO:0000313" key="5">
    <source>
        <dbReference type="Proteomes" id="UP000053127"/>
    </source>
</evidence>
<dbReference type="PANTHER" id="PTHR47691:SF3">
    <property type="entry name" value="HTH-TYPE TRANSCRIPTIONAL REGULATOR RV0890C-RELATED"/>
    <property type="match status" value="1"/>
</dbReference>
<accession>A0A124HG80</accession>
<proteinExistence type="predicted"/>
<dbReference type="GO" id="GO:0000160">
    <property type="term" value="P:phosphorelay signal transduction system"/>
    <property type="evidence" value="ECO:0007669"/>
    <property type="project" value="UniProtKB-KW"/>
</dbReference>
<dbReference type="STRING" id="67386.AQI95_14885"/>
<keyword evidence="5" id="KW-1185">Reference proteome</keyword>
<organism evidence="4 5">
    <name type="scientific">Streptomyces yokosukanensis</name>
    <dbReference type="NCBI Taxonomy" id="67386"/>
    <lineage>
        <taxon>Bacteria</taxon>
        <taxon>Bacillati</taxon>
        <taxon>Actinomycetota</taxon>
        <taxon>Actinomycetes</taxon>
        <taxon>Kitasatosporales</taxon>
        <taxon>Streptomycetaceae</taxon>
        <taxon>Streptomyces</taxon>
    </lineage>
</organism>
<dbReference type="GO" id="GO:0003677">
    <property type="term" value="F:DNA binding"/>
    <property type="evidence" value="ECO:0007669"/>
    <property type="project" value="InterPro"/>
</dbReference>
<evidence type="ECO:0000313" key="4">
    <source>
        <dbReference type="EMBL" id="KUN06177.1"/>
    </source>
</evidence>
<comment type="caution">
    <text evidence="4">The sequence shown here is derived from an EMBL/GenBank/DDBJ whole genome shotgun (WGS) entry which is preliminary data.</text>
</comment>
<dbReference type="GO" id="GO:0006355">
    <property type="term" value="P:regulation of DNA-templated transcription"/>
    <property type="evidence" value="ECO:0007669"/>
    <property type="project" value="InterPro"/>
</dbReference>
<dbReference type="EMBL" id="LMWN01000018">
    <property type="protein sequence ID" value="KUN06177.1"/>
    <property type="molecule type" value="Genomic_DNA"/>
</dbReference>
<evidence type="ECO:0000256" key="2">
    <source>
        <dbReference type="SAM" id="MobiDB-lite"/>
    </source>
</evidence>
<dbReference type="InterPro" id="IPR027417">
    <property type="entry name" value="P-loop_NTPase"/>
</dbReference>
<dbReference type="SMART" id="SM01043">
    <property type="entry name" value="BTAD"/>
    <property type="match status" value="1"/>
</dbReference>
<evidence type="ECO:0000259" key="3">
    <source>
        <dbReference type="SMART" id="SM01043"/>
    </source>
</evidence>
<dbReference type="PANTHER" id="PTHR47691">
    <property type="entry name" value="REGULATOR-RELATED"/>
    <property type="match status" value="1"/>
</dbReference>
<sequence length="1051" mass="115267">MHFRLLGHLEVVASDGSLIDFSGPLGRAVIARLILADGRSVQSDTLVDELWSERAARNPVNALQVQMTKLRTSFAARGEERRLVMQAGGYRLILSEHDRIDVTEFEHRIHQGRKNLGHGNCTEAEELLRDALALWRGPALEGMTGIFFDAERARLEELRLTAHEDAITAGMERGKAEELVAELSRLVAAHPFRERPRAQLMLALYRCGRQAEALEVFRHARNLLDAELGLAPSPELEALQAAILTHDPALTGPGGVSGNPLTPGPRSPHPASRRTTSHHPAAEGNLAVPPGAFVGRAGMLRGLREEIGRRRLVTAVGPGGVGKTRLMLEALSQPGSGGEGVWWIDLVTVGDDGVLSALTAALGLFESSVTADQNPLDPLERIVSFLKERTAILAFDNCEHVLDETALLVKKLLDTCPSATIVATSREPLSTSGEMLFPVEPMAPEEAAQLFALRASLINPSFDQEAAKDHEVIGLCRRLDGLPLAVELAAAHVRLLSVSEIDRRLNDRFALLVKGERTAPRRHRTLRAVLDWSYALLSTAEQRVLGELALRVAGCSVEDAEKAVLPHSESGSEDTAGLLLVLGQLVDKSLIFTVRTAGGTRFQMLETVREYALAKLEAEGDLASAQDRFIAWSLGFVRQGHKGMPSPEQAFWSRRVAEESANLRVACDLMTRTARVTDALRLESTLGYFWYILGREEEGIDRLTRTLDAYDTGARTPAGHRRPAPEEEWALCYVFVWLAWLNHVCGRHDMALKYEERYRETWRSARNPDLAVVGPVWEALHARLAAEEGWEARFAAADAGIAGTEFGWDRVALHYAWSTYCLHAGDADAAREHALTGIEVSKAIDDPVTLSVCLTALGDAEESVGRREAARELWSEASTVFRSMDARSRWAYRALRLAFLDVAEGLLDSADRRLSQVEQVASELISYDLRAAVANLRGVVLAGQSRFGEAETVFREVWSSPTSPRNRKAVAGLALTACVAPSHTERVEGADLHGILVEVGRLADLLMEPLTRNAVGSLLADITERRHAVPTRRYPLHERLSGSPSVLAAFW</sequence>
<dbReference type="GO" id="GO:0043531">
    <property type="term" value="F:ADP binding"/>
    <property type="evidence" value="ECO:0007669"/>
    <property type="project" value="InterPro"/>
</dbReference>
<dbReference type="InterPro" id="IPR011990">
    <property type="entry name" value="TPR-like_helical_dom_sf"/>
</dbReference>
<reference evidence="4 5" key="1">
    <citation type="submission" date="2015-10" db="EMBL/GenBank/DDBJ databases">
        <title>Draft genome sequence of Streptomyces yokosukanensis DSM 40224, type strain for the species Streptomyces yokosukanensis.</title>
        <authorList>
            <person name="Ruckert C."/>
            <person name="Winkler A."/>
            <person name="Kalinowski J."/>
            <person name="Kampfer P."/>
            <person name="Glaeser S."/>
        </authorList>
    </citation>
    <scope>NUCLEOTIDE SEQUENCE [LARGE SCALE GENOMIC DNA]</scope>
    <source>
        <strain evidence="4 5">DSM 40224</strain>
    </source>
</reference>
<feature type="domain" description="Bacterial transcriptional activator" evidence="3">
    <location>
        <begin position="100"/>
        <end position="244"/>
    </location>
</feature>
<name>A0A124HG80_9ACTN</name>
<dbReference type="CDD" id="cd15831">
    <property type="entry name" value="BTAD"/>
    <property type="match status" value="1"/>
</dbReference>
<gene>
    <name evidence="4" type="ORF">AQI95_14885</name>
</gene>
<dbReference type="InterPro" id="IPR016032">
    <property type="entry name" value="Sig_transdc_resp-reg_C-effctor"/>
</dbReference>
<feature type="region of interest" description="Disordered" evidence="2">
    <location>
        <begin position="247"/>
        <end position="289"/>
    </location>
</feature>
<protein>
    <recommendedName>
        <fullName evidence="3">Bacterial transcriptional activator domain-containing protein</fullName>
    </recommendedName>
</protein>
<dbReference type="Gene3D" id="1.10.10.10">
    <property type="entry name" value="Winged helix-like DNA-binding domain superfamily/Winged helix DNA-binding domain"/>
    <property type="match status" value="1"/>
</dbReference>
<dbReference type="SUPFAM" id="SSF52540">
    <property type="entry name" value="P-loop containing nucleoside triphosphate hydrolases"/>
    <property type="match status" value="1"/>
</dbReference>